<protein>
    <submittedName>
        <fullName evidence="2">Uncharacterized protein</fullName>
    </submittedName>
</protein>
<accession>A0A9P6DI96</accession>
<sequence>MADQFKPIKGLISPGPCDFVAHHGQRFTELKSHGHHLKSSNAILTKHNDGKE</sequence>
<dbReference type="AlphaFoldDB" id="A0A9P6DI96"/>
<evidence type="ECO:0000313" key="3">
    <source>
        <dbReference type="Proteomes" id="UP000886523"/>
    </source>
</evidence>
<gene>
    <name evidence="2" type="ORF">BS47DRAFT_1355366</name>
</gene>
<reference evidence="2" key="1">
    <citation type="journal article" date="2020" name="Nat. Commun.">
        <title>Large-scale genome sequencing of mycorrhizal fungi provides insights into the early evolution of symbiotic traits.</title>
        <authorList>
            <person name="Miyauchi S."/>
            <person name="Kiss E."/>
            <person name="Kuo A."/>
            <person name="Drula E."/>
            <person name="Kohler A."/>
            <person name="Sanchez-Garcia M."/>
            <person name="Morin E."/>
            <person name="Andreopoulos B."/>
            <person name="Barry K.W."/>
            <person name="Bonito G."/>
            <person name="Buee M."/>
            <person name="Carver A."/>
            <person name="Chen C."/>
            <person name="Cichocki N."/>
            <person name="Clum A."/>
            <person name="Culley D."/>
            <person name="Crous P.W."/>
            <person name="Fauchery L."/>
            <person name="Girlanda M."/>
            <person name="Hayes R.D."/>
            <person name="Keri Z."/>
            <person name="LaButti K."/>
            <person name="Lipzen A."/>
            <person name="Lombard V."/>
            <person name="Magnuson J."/>
            <person name="Maillard F."/>
            <person name="Murat C."/>
            <person name="Nolan M."/>
            <person name="Ohm R.A."/>
            <person name="Pangilinan J."/>
            <person name="Pereira M.F."/>
            <person name="Perotto S."/>
            <person name="Peter M."/>
            <person name="Pfister S."/>
            <person name="Riley R."/>
            <person name="Sitrit Y."/>
            <person name="Stielow J.B."/>
            <person name="Szollosi G."/>
            <person name="Zifcakova L."/>
            <person name="Stursova M."/>
            <person name="Spatafora J.W."/>
            <person name="Tedersoo L."/>
            <person name="Vaario L.M."/>
            <person name="Yamada A."/>
            <person name="Yan M."/>
            <person name="Wang P."/>
            <person name="Xu J."/>
            <person name="Bruns T."/>
            <person name="Baldrian P."/>
            <person name="Vilgalys R."/>
            <person name="Dunand C."/>
            <person name="Henrissat B."/>
            <person name="Grigoriev I.V."/>
            <person name="Hibbett D."/>
            <person name="Nagy L.G."/>
            <person name="Martin F.M."/>
        </authorList>
    </citation>
    <scope>NUCLEOTIDE SEQUENCE</scope>
    <source>
        <strain evidence="2">UP504</strain>
    </source>
</reference>
<dbReference type="EMBL" id="MU129237">
    <property type="protein sequence ID" value="KAF9504337.1"/>
    <property type="molecule type" value="Genomic_DNA"/>
</dbReference>
<dbReference type="Proteomes" id="UP000886523">
    <property type="component" value="Unassembled WGS sequence"/>
</dbReference>
<name>A0A9P6DI96_9AGAM</name>
<keyword evidence="3" id="KW-1185">Reference proteome</keyword>
<comment type="caution">
    <text evidence="2">The sequence shown here is derived from an EMBL/GenBank/DDBJ whole genome shotgun (WGS) entry which is preliminary data.</text>
</comment>
<evidence type="ECO:0000256" key="1">
    <source>
        <dbReference type="SAM" id="MobiDB-lite"/>
    </source>
</evidence>
<feature type="region of interest" description="Disordered" evidence="1">
    <location>
        <begin position="31"/>
        <end position="52"/>
    </location>
</feature>
<organism evidence="2 3">
    <name type="scientific">Hydnum rufescens UP504</name>
    <dbReference type="NCBI Taxonomy" id="1448309"/>
    <lineage>
        <taxon>Eukaryota</taxon>
        <taxon>Fungi</taxon>
        <taxon>Dikarya</taxon>
        <taxon>Basidiomycota</taxon>
        <taxon>Agaricomycotina</taxon>
        <taxon>Agaricomycetes</taxon>
        <taxon>Cantharellales</taxon>
        <taxon>Hydnaceae</taxon>
        <taxon>Hydnum</taxon>
    </lineage>
</organism>
<evidence type="ECO:0000313" key="2">
    <source>
        <dbReference type="EMBL" id="KAF9504337.1"/>
    </source>
</evidence>
<proteinExistence type="predicted"/>